<accession>A0ABV7HWM4</accession>
<keyword evidence="2" id="KW-0812">Transmembrane</keyword>
<proteinExistence type="predicted"/>
<sequence length="466" mass="51172">MQFLKKSVIVCAKLAARYPGLLALVGFISGVASFFLVEREQERFAQLVSLLMVAAWVLLMLENLLKRGVSHWFGVELPDPVVKFATQMVHQESLFFVIPFFFITTAWNSGQMVFTAALMLAACISVIDPIYYRWLAPKRWLYFFFHGFTLFAVLLTALPIIVHLPTSQSYFWSLAIAVALSFLNMVRDFSFGWWRRTALAAALLIVTAVVGVVARPWVPPATLWLTEVAITARIDDDKKVPTDKLKVVSVAQLQQGLYAYTAIHAPRGLNERIYHVWRLNGKVVDKIALDINGGRKAGYRAWSHKMKFPPYPRGNWRMEVVTEANQVVGVLRFKVVASQAEVRAEQARKTPARFFTSPESSIREPITTVIKQEGRQLLQEVFSDGSVASAEPAAPSSQSSTVASDAAGTSSAAPSDNIRSGAASSRSSTSEQAGSRSSVALESSSLSSGASSSARATSSRATAEEP</sequence>
<dbReference type="RefSeq" id="WP_382417155.1">
    <property type="nucleotide sequence ID" value="NZ_AP031500.1"/>
</dbReference>
<feature type="compositionally biased region" description="Low complexity" evidence="1">
    <location>
        <begin position="388"/>
        <end position="400"/>
    </location>
</feature>
<feature type="transmembrane region" description="Helical" evidence="2">
    <location>
        <begin position="141"/>
        <end position="164"/>
    </location>
</feature>
<feature type="transmembrane region" description="Helical" evidence="2">
    <location>
        <begin position="43"/>
        <end position="61"/>
    </location>
</feature>
<comment type="caution">
    <text evidence="5">The sequence shown here is derived from an EMBL/GenBank/DDBJ whole genome shotgun (WGS) entry which is preliminary data.</text>
</comment>
<name>A0ABV7HWM4_9GAMM</name>
<feature type="compositionally biased region" description="Low complexity" evidence="1">
    <location>
        <begin position="419"/>
        <end position="466"/>
    </location>
</feature>
<dbReference type="EMBL" id="JBHRTL010000026">
    <property type="protein sequence ID" value="MFC3156067.1"/>
    <property type="molecule type" value="Genomic_DNA"/>
</dbReference>
<feature type="transmembrane region" description="Helical" evidence="2">
    <location>
        <begin position="20"/>
        <end position="37"/>
    </location>
</feature>
<feature type="transmembrane region" description="Helical" evidence="2">
    <location>
        <begin position="198"/>
        <end position="218"/>
    </location>
</feature>
<dbReference type="Pfam" id="PF11141">
    <property type="entry name" value="DUF2914"/>
    <property type="match status" value="1"/>
</dbReference>
<keyword evidence="2" id="KW-1133">Transmembrane helix</keyword>
<feature type="transmembrane region" description="Helical" evidence="2">
    <location>
        <begin position="116"/>
        <end position="134"/>
    </location>
</feature>
<feature type="region of interest" description="Disordered" evidence="1">
    <location>
        <begin position="388"/>
        <end position="466"/>
    </location>
</feature>
<evidence type="ECO:0000259" key="4">
    <source>
        <dbReference type="Pfam" id="PF19346"/>
    </source>
</evidence>
<dbReference type="Proteomes" id="UP001595548">
    <property type="component" value="Unassembled WGS sequence"/>
</dbReference>
<organism evidence="5 6">
    <name type="scientific">Gilvimarinus japonicus</name>
    <dbReference type="NCBI Taxonomy" id="1796469"/>
    <lineage>
        <taxon>Bacteria</taxon>
        <taxon>Pseudomonadati</taxon>
        <taxon>Pseudomonadota</taxon>
        <taxon>Gammaproteobacteria</taxon>
        <taxon>Cellvibrionales</taxon>
        <taxon>Cellvibrionaceae</taxon>
        <taxon>Gilvimarinus</taxon>
    </lineage>
</organism>
<dbReference type="InterPro" id="IPR022606">
    <property type="entry name" value="DUF2914"/>
</dbReference>
<keyword evidence="6" id="KW-1185">Reference proteome</keyword>
<keyword evidence="2" id="KW-0472">Membrane</keyword>
<reference evidence="6" key="1">
    <citation type="journal article" date="2019" name="Int. J. Syst. Evol. Microbiol.">
        <title>The Global Catalogue of Microorganisms (GCM) 10K type strain sequencing project: providing services to taxonomists for standard genome sequencing and annotation.</title>
        <authorList>
            <consortium name="The Broad Institute Genomics Platform"/>
            <consortium name="The Broad Institute Genome Sequencing Center for Infectious Disease"/>
            <person name="Wu L."/>
            <person name="Ma J."/>
        </authorList>
    </citation>
    <scope>NUCLEOTIDE SEQUENCE [LARGE SCALE GENOMIC DNA]</scope>
    <source>
        <strain evidence="6">KCTC 52141</strain>
    </source>
</reference>
<evidence type="ECO:0000256" key="2">
    <source>
        <dbReference type="SAM" id="Phobius"/>
    </source>
</evidence>
<evidence type="ECO:0000259" key="3">
    <source>
        <dbReference type="Pfam" id="PF11141"/>
    </source>
</evidence>
<feature type="compositionally biased region" description="Polar residues" evidence="1">
    <location>
        <begin position="401"/>
        <end position="418"/>
    </location>
</feature>
<evidence type="ECO:0000256" key="1">
    <source>
        <dbReference type="SAM" id="MobiDB-lite"/>
    </source>
</evidence>
<gene>
    <name evidence="5" type="ORF">ACFOEB_12730</name>
</gene>
<evidence type="ECO:0000313" key="6">
    <source>
        <dbReference type="Proteomes" id="UP001595548"/>
    </source>
</evidence>
<feature type="transmembrane region" description="Helical" evidence="2">
    <location>
        <begin position="170"/>
        <end position="186"/>
    </location>
</feature>
<protein>
    <submittedName>
        <fullName evidence="5">DUF5924 family protein</fullName>
    </submittedName>
</protein>
<evidence type="ECO:0000313" key="5">
    <source>
        <dbReference type="EMBL" id="MFC3156067.1"/>
    </source>
</evidence>
<dbReference type="Pfam" id="PF19346">
    <property type="entry name" value="DUF5924"/>
    <property type="match status" value="1"/>
</dbReference>
<feature type="domain" description="DUF5924" evidence="4">
    <location>
        <begin position="1"/>
        <end position="259"/>
    </location>
</feature>
<feature type="domain" description="DUF2914" evidence="3">
    <location>
        <begin position="271"/>
        <end position="335"/>
    </location>
</feature>
<dbReference type="InterPro" id="IPR045968">
    <property type="entry name" value="DUF5924"/>
</dbReference>